<dbReference type="Proteomes" id="UP000219215">
    <property type="component" value="Chromosome DPRO"/>
</dbReference>
<name>A0A2C8F7F0_9BACT</name>
<dbReference type="InterPro" id="IPR016181">
    <property type="entry name" value="Acyl_CoA_acyltransferase"/>
</dbReference>
<sequence length="150" mass="16052">MVSVRLAVESDLEPFLGLAREVEPLFGPMVDNPDFVEGVKGAIKNGQVICVVDKPYSQVIGACVIDSESRTILWLAVTEKSRGNGAGAMLVAAALERLGEGDPVQVTTFSEDMAESISARKLYDSFGFKEVKAGEVNPAGYATVVMERPE</sequence>
<evidence type="ECO:0000313" key="2">
    <source>
        <dbReference type="EMBL" id="SOB58307.1"/>
    </source>
</evidence>
<gene>
    <name evidence="2" type="ORF">DPRO_1413</name>
</gene>
<evidence type="ECO:0000313" key="3">
    <source>
        <dbReference type="Proteomes" id="UP000219215"/>
    </source>
</evidence>
<dbReference type="SUPFAM" id="SSF55729">
    <property type="entry name" value="Acyl-CoA N-acyltransferases (Nat)"/>
    <property type="match status" value="1"/>
</dbReference>
<dbReference type="InterPro" id="IPR000182">
    <property type="entry name" value="GNAT_dom"/>
</dbReference>
<keyword evidence="3" id="KW-1185">Reference proteome</keyword>
<dbReference type="Gene3D" id="3.40.630.30">
    <property type="match status" value="1"/>
</dbReference>
<dbReference type="PROSITE" id="PS51186">
    <property type="entry name" value="GNAT"/>
    <property type="match status" value="1"/>
</dbReference>
<dbReference type="AlphaFoldDB" id="A0A2C8F7F0"/>
<dbReference type="Pfam" id="PF13673">
    <property type="entry name" value="Acetyltransf_10"/>
    <property type="match status" value="1"/>
</dbReference>
<proteinExistence type="predicted"/>
<organism evidence="2 3">
    <name type="scientific">Pseudodesulfovibrio profundus</name>
    <dbReference type="NCBI Taxonomy" id="57320"/>
    <lineage>
        <taxon>Bacteria</taxon>
        <taxon>Pseudomonadati</taxon>
        <taxon>Thermodesulfobacteriota</taxon>
        <taxon>Desulfovibrionia</taxon>
        <taxon>Desulfovibrionales</taxon>
        <taxon>Desulfovibrionaceae</taxon>
    </lineage>
</organism>
<dbReference type="GO" id="GO:0016747">
    <property type="term" value="F:acyltransferase activity, transferring groups other than amino-acyl groups"/>
    <property type="evidence" value="ECO:0007669"/>
    <property type="project" value="InterPro"/>
</dbReference>
<accession>A0A2C8F7F0</accession>
<evidence type="ECO:0000259" key="1">
    <source>
        <dbReference type="PROSITE" id="PS51186"/>
    </source>
</evidence>
<keyword evidence="2" id="KW-0808">Transferase</keyword>
<dbReference type="OrthoDB" id="273614at2"/>
<dbReference type="KEGG" id="pprf:DPRO_1413"/>
<protein>
    <submittedName>
        <fullName evidence="2">GCN5-related N-acetyltransferase</fullName>
    </submittedName>
</protein>
<dbReference type="RefSeq" id="WP_162291153.1">
    <property type="nucleotide sequence ID" value="NZ_LT907975.1"/>
</dbReference>
<dbReference type="EMBL" id="LT907975">
    <property type="protein sequence ID" value="SOB58307.1"/>
    <property type="molecule type" value="Genomic_DNA"/>
</dbReference>
<feature type="domain" description="N-acetyltransferase" evidence="1">
    <location>
        <begin position="2"/>
        <end position="150"/>
    </location>
</feature>
<reference evidence="3" key="1">
    <citation type="submission" date="2017-09" db="EMBL/GenBank/DDBJ databases">
        <authorList>
            <person name="Regsiter A."/>
            <person name="William W."/>
        </authorList>
    </citation>
    <scope>NUCLEOTIDE SEQUENCE [LARGE SCALE GENOMIC DNA]</scope>
    <source>
        <strain evidence="3">500-1</strain>
    </source>
</reference>